<dbReference type="AlphaFoldDB" id="A0A250X5D8"/>
<feature type="region of interest" description="Disordered" evidence="1">
    <location>
        <begin position="1"/>
        <end position="43"/>
    </location>
</feature>
<evidence type="ECO:0000256" key="1">
    <source>
        <dbReference type="SAM" id="MobiDB-lite"/>
    </source>
</evidence>
<dbReference type="Proteomes" id="UP000232323">
    <property type="component" value="Unassembled WGS sequence"/>
</dbReference>
<gene>
    <name evidence="3" type="ORF">CEUSTIGMA_g5737.t1</name>
</gene>
<evidence type="ECO:0000256" key="2">
    <source>
        <dbReference type="SAM" id="Phobius"/>
    </source>
</evidence>
<reference evidence="3 4" key="1">
    <citation type="submission" date="2017-08" db="EMBL/GenBank/DDBJ databases">
        <title>Acidophilic green algal genome provides insights into adaptation to an acidic environment.</title>
        <authorList>
            <person name="Hirooka S."/>
            <person name="Hirose Y."/>
            <person name="Kanesaki Y."/>
            <person name="Higuchi S."/>
            <person name="Fujiwara T."/>
            <person name="Onuma R."/>
            <person name="Era A."/>
            <person name="Ohbayashi R."/>
            <person name="Uzuka A."/>
            <person name="Nozaki H."/>
            <person name="Yoshikawa H."/>
            <person name="Miyagishima S.Y."/>
        </authorList>
    </citation>
    <scope>NUCLEOTIDE SEQUENCE [LARGE SCALE GENOMIC DNA]</scope>
    <source>
        <strain evidence="3 4">NIES-2499</strain>
    </source>
</reference>
<feature type="compositionally biased region" description="Polar residues" evidence="1">
    <location>
        <begin position="628"/>
        <end position="654"/>
    </location>
</feature>
<comment type="caution">
    <text evidence="3">The sequence shown here is derived from an EMBL/GenBank/DDBJ whole genome shotgun (WGS) entry which is preliminary data.</text>
</comment>
<sequence>MSEISPVNGSSSKSQTNLASRYYTQENPGAVAESSNGNESQQQQPINALGALYALDPSLYQSQPAFSADLALMVRNRLKAAKVGRRKYRRATMDDKLLPEDKAAVNYEGQEDLSSEFGQRFYRHGFRREGEKVQDAIRRWFRYYEKDDSVQKCIAGDQADTLAKSFIKTMNENISRNLYTAFLHDLYAQRLRGYVNMIIIPLIFLNSLSAAVGSLSLLNISPSILLGLSIAATLFNLIAAILVAVQKFFMFEEKAALHEAIKDEYFDVINEENFLVLDLNVDPVSGLVSTALGEELDGKAIKERLKKLSALQRKLEGVPDEPVPEVVANELQPYVSNLQKKDGYVGRGLAGFPSVLGIKSYFLEVPEMTGWFSILRNGKVTYQCGSGCPPINHQVTHEGCEAMCCGKMLWHQGYKTADSKKSKLTAKNLKLKQEMEIQAKKDAMQRERRKNRKTLQLMREAQAQPLLSGRLSDALPPSYFRGGTNANALGQPASQVQYIPPPLAPPQAPLMQRDEGGAAEYLGSAAEAQQVQEPVMMVNSVVGRPVGEGAPEGPAKASLSGASSRPIGEGLERVTDQSGRLAGRRRESWEGYLRDAMGLDEESEDDRSVDTEEAGVDAGEISVDSSEDSTSLDVETPLISPTSRSSPGVTSAGGSHQCHPAGGPVAEGDEEGQGTAELGVVSNQREARKLTTTSMGVAKKHGFETKENEDRGSDFGSEYGEEYYPPGFRLPGEKVYEAVWRWWEACNEDDYDAYNARREIRTMADKGKAFMKTMTEAMSRNLYRALLNDAYAQILKAYSNRIAVPLILMNALNGALSAVTIATLPNDVHLALTLLAVALNVVSAVLVAVQKFYKFAERAAVHEAMKKGYFDAYNSETDLVIDLTIDPGTKTFITTSEEGEVKQLDFNDMQKKLDKLMKIEQRASGLPEEAVPATMARRLQPYIAKMQRDGYEDRMHLFSFPPVLGVQSYFLEVPEMTGCMSIVIDGAIACECGHGCQALEHELTEDGCEVLVCGAPVCVCADRPEFESEASELQALLQRAKENNYTAASNKQKQIKSTAGYESSGHKVAGNKKGASLFTSKGTIGTTGGVGGDVMLVTKQGGGSAVRAPPTIEEGMDREDEDQEHNGAAEPYEAAGGSRSVGEGVEYHHGSYGSRGPAWILGRRAKQATVFPATTGSLSMKKNMV</sequence>
<accession>A0A250X5D8</accession>
<proteinExistence type="predicted"/>
<name>A0A250X5D8_9CHLO</name>
<feature type="region of interest" description="Disordered" evidence="1">
    <location>
        <begin position="546"/>
        <end position="584"/>
    </location>
</feature>
<feature type="compositionally biased region" description="Acidic residues" evidence="1">
    <location>
        <begin position="598"/>
        <end position="615"/>
    </location>
</feature>
<evidence type="ECO:0000313" key="4">
    <source>
        <dbReference type="Proteomes" id="UP000232323"/>
    </source>
</evidence>
<evidence type="ECO:0000313" key="3">
    <source>
        <dbReference type="EMBL" id="GAX78295.1"/>
    </source>
</evidence>
<evidence type="ECO:0008006" key="5">
    <source>
        <dbReference type="Google" id="ProtNLM"/>
    </source>
</evidence>
<feature type="region of interest" description="Disordered" evidence="1">
    <location>
        <begin position="1101"/>
        <end position="1149"/>
    </location>
</feature>
<keyword evidence="2" id="KW-0472">Membrane</keyword>
<feature type="compositionally biased region" description="Acidic residues" evidence="1">
    <location>
        <begin position="1114"/>
        <end position="1123"/>
    </location>
</feature>
<feature type="compositionally biased region" description="Polar residues" evidence="1">
    <location>
        <begin position="1"/>
        <end position="40"/>
    </location>
</feature>
<keyword evidence="2" id="KW-1133">Transmembrane helix</keyword>
<feature type="transmembrane region" description="Helical" evidence="2">
    <location>
        <begin position="194"/>
        <end position="218"/>
    </location>
</feature>
<feature type="transmembrane region" description="Helical" evidence="2">
    <location>
        <begin position="224"/>
        <end position="245"/>
    </location>
</feature>
<keyword evidence="2" id="KW-0812">Transmembrane</keyword>
<protein>
    <recommendedName>
        <fullName evidence="5">SMODS and SLOG-associating 2TM effector domain-containing protein</fullName>
    </recommendedName>
</protein>
<feature type="region of interest" description="Disordered" evidence="1">
    <location>
        <begin position="596"/>
        <end position="673"/>
    </location>
</feature>
<organism evidence="3 4">
    <name type="scientific">Chlamydomonas eustigma</name>
    <dbReference type="NCBI Taxonomy" id="1157962"/>
    <lineage>
        <taxon>Eukaryota</taxon>
        <taxon>Viridiplantae</taxon>
        <taxon>Chlorophyta</taxon>
        <taxon>core chlorophytes</taxon>
        <taxon>Chlorophyceae</taxon>
        <taxon>CS clade</taxon>
        <taxon>Chlamydomonadales</taxon>
        <taxon>Chlamydomonadaceae</taxon>
        <taxon>Chlamydomonas</taxon>
    </lineage>
</organism>
<keyword evidence="4" id="KW-1185">Reference proteome</keyword>
<dbReference type="EMBL" id="BEGY01000031">
    <property type="protein sequence ID" value="GAX78295.1"/>
    <property type="molecule type" value="Genomic_DNA"/>
</dbReference>